<protein>
    <recommendedName>
        <fullName evidence="3">C2H2-type domain-containing protein</fullName>
    </recommendedName>
</protein>
<dbReference type="Proteomes" id="UP001153737">
    <property type="component" value="Chromosome 15"/>
</dbReference>
<gene>
    <name evidence="4" type="ORF">PHAECO_LOCUS4818</name>
</gene>
<evidence type="ECO:0000256" key="2">
    <source>
        <dbReference type="SAM" id="MobiDB-lite"/>
    </source>
</evidence>
<keyword evidence="5" id="KW-1185">Reference proteome</keyword>
<evidence type="ECO:0000256" key="1">
    <source>
        <dbReference type="PROSITE-ProRule" id="PRU00042"/>
    </source>
</evidence>
<dbReference type="PROSITE" id="PS00028">
    <property type="entry name" value="ZINC_FINGER_C2H2_1"/>
    <property type="match status" value="1"/>
</dbReference>
<feature type="region of interest" description="Disordered" evidence="2">
    <location>
        <begin position="417"/>
        <end position="442"/>
    </location>
</feature>
<dbReference type="GO" id="GO:0008270">
    <property type="term" value="F:zinc ion binding"/>
    <property type="evidence" value="ECO:0007669"/>
    <property type="project" value="UniProtKB-KW"/>
</dbReference>
<dbReference type="Gene3D" id="3.30.160.60">
    <property type="entry name" value="Classic Zinc Finger"/>
    <property type="match status" value="1"/>
</dbReference>
<name>A0A9N9SBS3_PHACE</name>
<dbReference type="SMART" id="SM00868">
    <property type="entry name" value="zf-AD"/>
    <property type="match status" value="1"/>
</dbReference>
<dbReference type="SMART" id="SM00355">
    <property type="entry name" value="ZnF_C2H2"/>
    <property type="match status" value="2"/>
</dbReference>
<dbReference type="GO" id="GO:0005634">
    <property type="term" value="C:nucleus"/>
    <property type="evidence" value="ECO:0007669"/>
    <property type="project" value="InterPro"/>
</dbReference>
<reference evidence="4" key="2">
    <citation type="submission" date="2022-10" db="EMBL/GenBank/DDBJ databases">
        <authorList>
            <consortium name="ENA_rothamsted_submissions"/>
            <consortium name="culmorum"/>
            <person name="King R."/>
        </authorList>
    </citation>
    <scope>NUCLEOTIDE SEQUENCE</scope>
</reference>
<dbReference type="EMBL" id="OU896721">
    <property type="protein sequence ID" value="CAG9817126.1"/>
    <property type="molecule type" value="Genomic_DNA"/>
</dbReference>
<sequence length="626" mass="73379">MDTCRLCLHHSETFIKIPEEALRILQELLPCLNQYFIQNPGVCEICMDDIKVVRMLMRNGKKKEVNTMNNSNKQVQISECSICLTHIRNPQIFLCENNTNILRFDLLRSMLEFCNVTLNHNISDRPVMCINCWELLQISYSFKKNYMEAKRKITLYCNIFKLKVEDLKNESLGEINKYFENDIPPDLQPVIISEHSVEENPLSSEISCKEQKVCSPDLKYLKKEDGIKKEIKQEIIGFNSPSFSHNQPKRQRNKFSNEDDEILIRNYYQITKLENEFKFGYWQKIEKIWCKLRPAKLLTSQTIRNRILSILNQKGRNVLAKTEIEKIKEEVRKDIQLDDTLRVPSPEKELDHKSVIKSEICTRNKTLKTRMLSEKNLALPDEQCEHNYSLAQRPTTHSSINSSSNVFKVVPECLQQTSQQTDNTGTTAVEHESDSDDSFVDEAAPSSFTPRIKCEILSDDEIEVPELNLIDPKVEVEWNDSDNDSPPQLERMDIPIMDIKIAECYSVDVKREELNMFTTNPEVYVEDLKTCRRISFKNERDDGLFKCMQCSFETKYRFCADRHSKWHGKSDAKKKIYHCEQCPYRITNKQLMLEHQKNHEISKFNDDDIPTLYPFTYSPENKKLLL</sequence>
<dbReference type="OrthoDB" id="6729614at2759"/>
<evidence type="ECO:0000313" key="4">
    <source>
        <dbReference type="EMBL" id="CAG9817126.1"/>
    </source>
</evidence>
<reference evidence="4" key="1">
    <citation type="submission" date="2022-01" db="EMBL/GenBank/DDBJ databases">
        <authorList>
            <person name="King R."/>
        </authorList>
    </citation>
    <scope>NUCLEOTIDE SEQUENCE</scope>
</reference>
<evidence type="ECO:0000313" key="5">
    <source>
        <dbReference type="Proteomes" id="UP001153737"/>
    </source>
</evidence>
<evidence type="ECO:0000259" key="3">
    <source>
        <dbReference type="PROSITE" id="PS50157"/>
    </source>
</evidence>
<proteinExistence type="predicted"/>
<keyword evidence="1" id="KW-0863">Zinc-finger</keyword>
<keyword evidence="1" id="KW-0479">Metal-binding</keyword>
<dbReference type="AlphaFoldDB" id="A0A9N9SBS3"/>
<dbReference type="InterPro" id="IPR012934">
    <property type="entry name" value="Znf_AD"/>
</dbReference>
<feature type="compositionally biased region" description="Polar residues" evidence="2">
    <location>
        <begin position="417"/>
        <end position="427"/>
    </location>
</feature>
<keyword evidence="1" id="KW-0862">Zinc</keyword>
<organism evidence="4 5">
    <name type="scientific">Phaedon cochleariae</name>
    <name type="common">Mustard beetle</name>
    <dbReference type="NCBI Taxonomy" id="80249"/>
    <lineage>
        <taxon>Eukaryota</taxon>
        <taxon>Metazoa</taxon>
        <taxon>Ecdysozoa</taxon>
        <taxon>Arthropoda</taxon>
        <taxon>Hexapoda</taxon>
        <taxon>Insecta</taxon>
        <taxon>Pterygota</taxon>
        <taxon>Neoptera</taxon>
        <taxon>Endopterygota</taxon>
        <taxon>Coleoptera</taxon>
        <taxon>Polyphaga</taxon>
        <taxon>Cucujiformia</taxon>
        <taxon>Chrysomeloidea</taxon>
        <taxon>Chrysomelidae</taxon>
        <taxon>Chrysomelinae</taxon>
        <taxon>Chrysomelini</taxon>
        <taxon>Phaedon</taxon>
    </lineage>
</organism>
<feature type="domain" description="C2H2-type" evidence="3">
    <location>
        <begin position="577"/>
        <end position="604"/>
    </location>
</feature>
<dbReference type="InterPro" id="IPR013087">
    <property type="entry name" value="Znf_C2H2_type"/>
</dbReference>
<accession>A0A9N9SBS3</accession>
<dbReference type="PROSITE" id="PS50157">
    <property type="entry name" value="ZINC_FINGER_C2H2_2"/>
    <property type="match status" value="1"/>
</dbReference>